<keyword evidence="1" id="KW-0472">Membrane</keyword>
<accession>A0ABY3CF39</accession>
<dbReference type="Proteomes" id="UP000733744">
    <property type="component" value="Unassembled WGS sequence"/>
</dbReference>
<evidence type="ECO:0000313" key="4">
    <source>
        <dbReference type="Proteomes" id="UP000733744"/>
    </source>
</evidence>
<dbReference type="InterPro" id="IPR002656">
    <property type="entry name" value="Acyl_transf_3_dom"/>
</dbReference>
<dbReference type="PANTHER" id="PTHR23028:SF53">
    <property type="entry name" value="ACYL_TRANSF_3 DOMAIN-CONTAINING PROTEIN"/>
    <property type="match status" value="1"/>
</dbReference>
<feature type="transmembrane region" description="Helical" evidence="1">
    <location>
        <begin position="301"/>
        <end position="320"/>
    </location>
</feature>
<gene>
    <name evidence="3" type="ORF">EKO24_003280</name>
</gene>
<feature type="transmembrane region" description="Helical" evidence="1">
    <location>
        <begin position="70"/>
        <end position="89"/>
    </location>
</feature>
<reference evidence="3 4" key="1">
    <citation type="journal article" date="2019" name="Antonie Van Leeuwenhoek">
        <title>Description of 'Ca. Methylobacter oryzae' KRF1, a novel species from the environmentally important Methylobacter clade 2.</title>
        <authorList>
            <person name="Khatri K."/>
            <person name="Mohite J.A."/>
            <person name="Pandit P.S."/>
            <person name="Bahulikar R."/>
            <person name="Rahalkar M.C."/>
        </authorList>
    </citation>
    <scope>NUCLEOTIDE SEQUENCE [LARGE SCALE GENOMIC DNA]</scope>
    <source>
        <strain evidence="3 4">KRF1</strain>
    </source>
</reference>
<dbReference type="Pfam" id="PF01757">
    <property type="entry name" value="Acyl_transf_3"/>
    <property type="match status" value="1"/>
</dbReference>
<feature type="domain" description="Acyltransferase 3" evidence="2">
    <location>
        <begin position="3"/>
        <end position="340"/>
    </location>
</feature>
<feature type="transmembrane region" description="Helical" evidence="1">
    <location>
        <begin position="132"/>
        <end position="153"/>
    </location>
</feature>
<dbReference type="EMBL" id="RYFG02000018">
    <property type="protein sequence ID" value="TRX01770.1"/>
    <property type="molecule type" value="Genomic_DNA"/>
</dbReference>
<protein>
    <submittedName>
        <fullName evidence="3">Acyltransferase</fullName>
    </submittedName>
</protein>
<dbReference type="InterPro" id="IPR050879">
    <property type="entry name" value="Acyltransferase_3"/>
</dbReference>
<dbReference type="PANTHER" id="PTHR23028">
    <property type="entry name" value="ACETYLTRANSFERASE"/>
    <property type="match status" value="1"/>
</dbReference>
<evidence type="ECO:0000256" key="1">
    <source>
        <dbReference type="SAM" id="Phobius"/>
    </source>
</evidence>
<feature type="transmembrane region" description="Helical" evidence="1">
    <location>
        <begin position="31"/>
        <end position="49"/>
    </location>
</feature>
<evidence type="ECO:0000313" key="3">
    <source>
        <dbReference type="EMBL" id="TRX01770.1"/>
    </source>
</evidence>
<keyword evidence="4" id="KW-1185">Reference proteome</keyword>
<feature type="transmembrane region" description="Helical" evidence="1">
    <location>
        <begin position="160"/>
        <end position="182"/>
    </location>
</feature>
<sequence>MNKGLTSFRALAFFAVFLFHAVNFRAGYLGVQAFFVLSGFLLIPILLEMKVALKPSSYFINFYGRRALRVFPLYYAYLIFTGLAAWVVVNLDGYKGIKEIDRFIEQLPWALTYTYNFFAASTMLELTKLLSYVWSLAVEEQFYLLWPLLMFFARKQHIKSILLIAIFLGPIFRLLISEIVASDALPFLASRIDLVVYVLPFSHIDAFATGGIFALRQRSQSNNSAWIALFIMLLFGYSTQYISTGAVKISSLSYMPFMKDNYVLGYSIINIFFAILLLQINNRKFFPAIFESEFLYYMGKISYGLYIFHFPIIWVIGYMIPGKLGIFISLLLTIIISSISYELYERRFILMKDKFFPKNSS</sequence>
<comment type="caution">
    <text evidence="3">The sequence shown here is derived from an EMBL/GenBank/DDBJ whole genome shotgun (WGS) entry which is preliminary data.</text>
</comment>
<feature type="transmembrane region" description="Helical" evidence="1">
    <location>
        <begin position="326"/>
        <end position="344"/>
    </location>
</feature>
<feature type="transmembrane region" description="Helical" evidence="1">
    <location>
        <begin position="263"/>
        <end position="280"/>
    </location>
</feature>
<organism evidence="3 4">
    <name type="scientific">Candidatus Methylobacter oryzae</name>
    <dbReference type="NCBI Taxonomy" id="2497749"/>
    <lineage>
        <taxon>Bacteria</taxon>
        <taxon>Pseudomonadati</taxon>
        <taxon>Pseudomonadota</taxon>
        <taxon>Gammaproteobacteria</taxon>
        <taxon>Methylococcales</taxon>
        <taxon>Methylococcaceae</taxon>
        <taxon>Methylobacter</taxon>
    </lineage>
</organism>
<dbReference type="RefSeq" id="WP_127028987.1">
    <property type="nucleotide sequence ID" value="NZ_RYFG02000018.1"/>
</dbReference>
<feature type="transmembrane region" description="Helical" evidence="1">
    <location>
        <begin position="225"/>
        <end position="243"/>
    </location>
</feature>
<name>A0ABY3CF39_9GAMM</name>
<feature type="transmembrane region" description="Helical" evidence="1">
    <location>
        <begin position="194"/>
        <end position="213"/>
    </location>
</feature>
<proteinExistence type="predicted"/>
<keyword evidence="1" id="KW-1133">Transmembrane helix</keyword>
<evidence type="ECO:0000259" key="2">
    <source>
        <dbReference type="Pfam" id="PF01757"/>
    </source>
</evidence>
<keyword evidence="3" id="KW-0012">Acyltransferase</keyword>
<keyword evidence="1" id="KW-0812">Transmembrane</keyword>
<dbReference type="GO" id="GO:0016746">
    <property type="term" value="F:acyltransferase activity"/>
    <property type="evidence" value="ECO:0007669"/>
    <property type="project" value="UniProtKB-KW"/>
</dbReference>
<keyword evidence="3" id="KW-0808">Transferase</keyword>